<accession>A0ABQ9WIS9</accession>
<feature type="compositionally biased region" description="Low complexity" evidence="1">
    <location>
        <begin position="160"/>
        <end position="175"/>
    </location>
</feature>
<feature type="region of interest" description="Disordered" evidence="1">
    <location>
        <begin position="1"/>
        <end position="60"/>
    </location>
</feature>
<dbReference type="Proteomes" id="UP001266305">
    <property type="component" value="Unassembled WGS sequence"/>
</dbReference>
<organism evidence="2 3">
    <name type="scientific">Saguinus oedipus</name>
    <name type="common">Cotton-top tamarin</name>
    <name type="synonym">Oedipomidas oedipus</name>
    <dbReference type="NCBI Taxonomy" id="9490"/>
    <lineage>
        <taxon>Eukaryota</taxon>
        <taxon>Metazoa</taxon>
        <taxon>Chordata</taxon>
        <taxon>Craniata</taxon>
        <taxon>Vertebrata</taxon>
        <taxon>Euteleostomi</taxon>
        <taxon>Mammalia</taxon>
        <taxon>Eutheria</taxon>
        <taxon>Euarchontoglires</taxon>
        <taxon>Primates</taxon>
        <taxon>Haplorrhini</taxon>
        <taxon>Platyrrhini</taxon>
        <taxon>Cebidae</taxon>
        <taxon>Callitrichinae</taxon>
        <taxon>Saguinus</taxon>
    </lineage>
</organism>
<feature type="region of interest" description="Disordered" evidence="1">
    <location>
        <begin position="73"/>
        <end position="228"/>
    </location>
</feature>
<name>A0ABQ9WIS9_SAGOE</name>
<evidence type="ECO:0008006" key="4">
    <source>
        <dbReference type="Google" id="ProtNLM"/>
    </source>
</evidence>
<feature type="region of interest" description="Disordered" evidence="1">
    <location>
        <begin position="246"/>
        <end position="355"/>
    </location>
</feature>
<evidence type="ECO:0000313" key="3">
    <source>
        <dbReference type="Proteomes" id="UP001266305"/>
    </source>
</evidence>
<feature type="compositionally biased region" description="Basic and acidic residues" evidence="1">
    <location>
        <begin position="298"/>
        <end position="309"/>
    </location>
</feature>
<feature type="compositionally biased region" description="Pro residues" evidence="1">
    <location>
        <begin position="275"/>
        <end position="285"/>
    </location>
</feature>
<protein>
    <recommendedName>
        <fullName evidence="4">Basic proline-rich protein-like</fullName>
    </recommendedName>
</protein>
<proteinExistence type="predicted"/>
<keyword evidence="3" id="KW-1185">Reference proteome</keyword>
<feature type="compositionally biased region" description="Pro residues" evidence="1">
    <location>
        <begin position="325"/>
        <end position="340"/>
    </location>
</feature>
<sequence length="355" mass="37309">MVPGAGAPWGNPDAGMEYWQGAPPGSLGEPEWSGGGLSAPQERRGPCGGQRPGEEVLPQDGDRELARASGQLNTGISALPASGRLLEPSGRLAPNPSRAATIPAIPTSARGSHADGQGQSEARTHPRPSPILACVPQTQFPPRLSTGRALPSVPDCLFLGSSGRSGASARAAPSPGNRPRPGPSTWGSFFAPAARPQDAPLRPQPIPAGGAPGRVTRARGAGPWRLDGRTLPARHLRLRIPRRAGRRTCLRSPPTPRAFRVRTRRRDCARDVSMPGPPQAVPAPPRVRTRTRAGELVSGRRERNPEAREGTPASQPSWPRTSDGPTPPGRQPRTPAPGTPHPGTRDPAPQTRHPG</sequence>
<dbReference type="EMBL" id="JASSZA010000001">
    <property type="protein sequence ID" value="KAK2121221.1"/>
    <property type="molecule type" value="Genomic_DNA"/>
</dbReference>
<gene>
    <name evidence="2" type="ORF">P7K49_002607</name>
</gene>
<reference evidence="2 3" key="1">
    <citation type="submission" date="2023-05" db="EMBL/GenBank/DDBJ databases">
        <title>B98-5 Cell Line De Novo Hybrid Assembly: An Optical Mapping Approach.</title>
        <authorList>
            <person name="Kananen K."/>
            <person name="Auerbach J.A."/>
            <person name="Kautto E."/>
            <person name="Blachly J.S."/>
        </authorList>
    </citation>
    <scope>NUCLEOTIDE SEQUENCE [LARGE SCALE GENOMIC DNA]</scope>
    <source>
        <strain evidence="2">B95-8</strain>
        <tissue evidence="2">Cell line</tissue>
    </source>
</reference>
<evidence type="ECO:0000256" key="1">
    <source>
        <dbReference type="SAM" id="MobiDB-lite"/>
    </source>
</evidence>
<evidence type="ECO:0000313" key="2">
    <source>
        <dbReference type="EMBL" id="KAK2121221.1"/>
    </source>
</evidence>
<comment type="caution">
    <text evidence="2">The sequence shown here is derived from an EMBL/GenBank/DDBJ whole genome shotgun (WGS) entry which is preliminary data.</text>
</comment>